<evidence type="ECO:0000256" key="6">
    <source>
        <dbReference type="ARBA" id="ARBA00023315"/>
    </source>
</evidence>
<evidence type="ECO:0000313" key="10">
    <source>
        <dbReference type="Proteomes" id="UP001237448"/>
    </source>
</evidence>
<organism evidence="9 10">
    <name type="scientific">Labrys monachus</name>
    <dbReference type="NCBI Taxonomy" id="217067"/>
    <lineage>
        <taxon>Bacteria</taxon>
        <taxon>Pseudomonadati</taxon>
        <taxon>Pseudomonadota</taxon>
        <taxon>Alphaproteobacteria</taxon>
        <taxon>Hyphomicrobiales</taxon>
        <taxon>Xanthobacteraceae</taxon>
        <taxon>Labrys</taxon>
    </lineage>
</organism>
<comment type="similarity">
    <text evidence="2">Belongs to the 2-oxoacid dehydrogenase family.</text>
</comment>
<name>A0ABU0FL69_9HYPH</name>
<dbReference type="PROSITE" id="PS00189">
    <property type="entry name" value="LIPOYL"/>
    <property type="match status" value="1"/>
</dbReference>
<dbReference type="Gene3D" id="4.10.320.10">
    <property type="entry name" value="E3-binding domain"/>
    <property type="match status" value="1"/>
</dbReference>
<dbReference type="EC" id="2.3.1.12" evidence="9"/>
<dbReference type="InterPro" id="IPR000089">
    <property type="entry name" value="Biotin_lipoyl"/>
</dbReference>
<dbReference type="EMBL" id="JAUSVK010000001">
    <property type="protein sequence ID" value="MDQ0395330.1"/>
    <property type="molecule type" value="Genomic_DNA"/>
</dbReference>
<dbReference type="Proteomes" id="UP001237448">
    <property type="component" value="Unassembled WGS sequence"/>
</dbReference>
<dbReference type="InterPro" id="IPR029058">
    <property type="entry name" value="AB_hydrolase_fold"/>
</dbReference>
<dbReference type="Pfam" id="PF00364">
    <property type="entry name" value="Biotin_lipoyl"/>
    <property type="match status" value="1"/>
</dbReference>
<dbReference type="InterPro" id="IPR000073">
    <property type="entry name" value="AB_hydrolase_1"/>
</dbReference>
<dbReference type="Pfam" id="PF02817">
    <property type="entry name" value="E3_binding"/>
    <property type="match status" value="1"/>
</dbReference>
<dbReference type="RefSeq" id="WP_307433926.1">
    <property type="nucleotide sequence ID" value="NZ_JAUSVK010000001.1"/>
</dbReference>
<feature type="domain" description="Lipoyl-binding" evidence="7">
    <location>
        <begin position="2"/>
        <end position="77"/>
    </location>
</feature>
<dbReference type="InterPro" id="IPR003016">
    <property type="entry name" value="2-oxoA_DH_lipoyl-BS"/>
</dbReference>
<dbReference type="SUPFAM" id="SSF47005">
    <property type="entry name" value="Peripheral subunit-binding domain of 2-oxo acid dehydrogenase complex"/>
    <property type="match status" value="1"/>
</dbReference>
<evidence type="ECO:0000256" key="3">
    <source>
        <dbReference type="ARBA" id="ARBA00011484"/>
    </source>
</evidence>
<dbReference type="InterPro" id="IPR004167">
    <property type="entry name" value="PSBD"/>
</dbReference>
<dbReference type="CDD" id="cd06849">
    <property type="entry name" value="lipoyl_domain"/>
    <property type="match status" value="1"/>
</dbReference>
<dbReference type="Pfam" id="PF12697">
    <property type="entry name" value="Abhydrolase_6"/>
    <property type="match status" value="1"/>
</dbReference>
<evidence type="ECO:0000259" key="7">
    <source>
        <dbReference type="PROSITE" id="PS50968"/>
    </source>
</evidence>
<keyword evidence="10" id="KW-1185">Reference proteome</keyword>
<keyword evidence="6 9" id="KW-0012">Acyltransferase</keyword>
<evidence type="ECO:0000256" key="2">
    <source>
        <dbReference type="ARBA" id="ARBA00007317"/>
    </source>
</evidence>
<evidence type="ECO:0000313" key="9">
    <source>
        <dbReference type="EMBL" id="MDQ0395330.1"/>
    </source>
</evidence>
<dbReference type="NCBIfam" id="NF011457">
    <property type="entry name" value="PRK14875.1"/>
    <property type="match status" value="1"/>
</dbReference>
<keyword evidence="4 9" id="KW-0808">Transferase</keyword>
<accession>A0ABU0FL69</accession>
<dbReference type="SUPFAM" id="SSF53474">
    <property type="entry name" value="alpha/beta-Hydrolases"/>
    <property type="match status" value="1"/>
</dbReference>
<dbReference type="PROSITE" id="PS51826">
    <property type="entry name" value="PSBD"/>
    <property type="match status" value="1"/>
</dbReference>
<evidence type="ECO:0000259" key="8">
    <source>
        <dbReference type="PROSITE" id="PS51826"/>
    </source>
</evidence>
<comment type="subunit">
    <text evidence="3">Forms a 24-polypeptide structural core with octahedral symmetry.</text>
</comment>
<dbReference type="InterPro" id="IPR011053">
    <property type="entry name" value="Single_hybrid_motif"/>
</dbReference>
<comment type="cofactor">
    <cofactor evidence="1">
        <name>(R)-lipoate</name>
        <dbReference type="ChEBI" id="CHEBI:83088"/>
    </cofactor>
</comment>
<dbReference type="Gene3D" id="2.40.50.100">
    <property type="match status" value="1"/>
</dbReference>
<dbReference type="PANTHER" id="PTHR43178">
    <property type="entry name" value="DIHYDROLIPOAMIDE ACETYLTRANSFERASE COMPONENT OF PYRUVATE DEHYDROGENASE COMPLEX"/>
    <property type="match status" value="1"/>
</dbReference>
<dbReference type="SUPFAM" id="SSF51230">
    <property type="entry name" value="Single hybrid motif"/>
    <property type="match status" value="1"/>
</dbReference>
<proteinExistence type="inferred from homology"/>
<dbReference type="InterPro" id="IPR050743">
    <property type="entry name" value="2-oxoacid_DH_E2_comp"/>
</dbReference>
<evidence type="ECO:0000256" key="1">
    <source>
        <dbReference type="ARBA" id="ARBA00001938"/>
    </source>
</evidence>
<keyword evidence="5" id="KW-0450">Lipoyl</keyword>
<evidence type="ECO:0000256" key="4">
    <source>
        <dbReference type="ARBA" id="ARBA00022679"/>
    </source>
</evidence>
<dbReference type="PANTHER" id="PTHR43178:SF5">
    <property type="entry name" value="LIPOAMIDE ACYLTRANSFERASE COMPONENT OF BRANCHED-CHAIN ALPHA-KETO ACID DEHYDROGENASE COMPLEX, MITOCHONDRIAL"/>
    <property type="match status" value="1"/>
</dbReference>
<comment type="caution">
    <text evidence="9">The sequence shown here is derived from an EMBL/GenBank/DDBJ whole genome shotgun (WGS) entry which is preliminary data.</text>
</comment>
<dbReference type="Gene3D" id="3.40.50.1820">
    <property type="entry name" value="alpha/beta hydrolase"/>
    <property type="match status" value="1"/>
</dbReference>
<dbReference type="PRINTS" id="PR00111">
    <property type="entry name" value="ABHYDROLASE"/>
</dbReference>
<protein>
    <submittedName>
        <fullName evidence="9">Pyruvate dehydrogenase E2 component (Dihydrolipoamide acetyltransferase)</fullName>
        <ecNumber evidence="9">2.3.1.12</ecNumber>
    </submittedName>
</protein>
<evidence type="ECO:0000256" key="5">
    <source>
        <dbReference type="ARBA" id="ARBA00022823"/>
    </source>
</evidence>
<keyword evidence="9" id="KW-0670">Pyruvate</keyword>
<sequence length="421" mass="43155">MASILALPRLGETMEEGRVAGWLKKPGDAFKRGETIVEIETDKTVVELPALSDGVLVEILAAEGAQINVGEPLCRYEGGTGEAEAAAPAPPAATPVSPVVAPAAPPVPPAAVAAAAGRSRATPLARRLARQNGIDIETVSGTGRRSRIQAHDVERLVAATGRPAPADDPRIRFCAVPAGRIAYRTWNEAGAGAPVLLLHGFGGDSQTWAVLAALLARQGRRVVAPDLPGHGATDFEEAGLDGLTDAVAAFLDALPLADAELVGHSLGGAVAMRLAARLGARLGRVTLIAPAGLGSAIDADFIDGMAHAATGGGLAHLLRRVALRPPVLSAAQLDAMAASLGGGRLHALAAALVRDGRQQVDIVADLAASQGKARLVWGLEDRIIPWIQATAAGSATPVHFISEAGHMPQWDQPQRLAALIA</sequence>
<dbReference type="PROSITE" id="PS50968">
    <property type="entry name" value="BIOTINYL_LIPOYL"/>
    <property type="match status" value="1"/>
</dbReference>
<reference evidence="9 10" key="1">
    <citation type="submission" date="2023-07" db="EMBL/GenBank/DDBJ databases">
        <title>Genomic Encyclopedia of Type Strains, Phase IV (KMG-IV): sequencing the most valuable type-strain genomes for metagenomic binning, comparative biology and taxonomic classification.</title>
        <authorList>
            <person name="Goeker M."/>
        </authorList>
    </citation>
    <scope>NUCLEOTIDE SEQUENCE [LARGE SCALE GENOMIC DNA]</scope>
    <source>
        <strain evidence="9 10">DSM 5896</strain>
    </source>
</reference>
<feature type="domain" description="Peripheral subunit-binding (PSBD)" evidence="8">
    <location>
        <begin position="120"/>
        <end position="157"/>
    </location>
</feature>
<dbReference type="InterPro" id="IPR036625">
    <property type="entry name" value="E3-bd_dom_sf"/>
</dbReference>
<gene>
    <name evidence="9" type="ORF">J3R73_005122</name>
</gene>
<dbReference type="GO" id="GO:0004742">
    <property type="term" value="F:dihydrolipoyllysine-residue acetyltransferase activity"/>
    <property type="evidence" value="ECO:0007669"/>
    <property type="project" value="UniProtKB-EC"/>
</dbReference>